<protein>
    <submittedName>
        <fullName evidence="1">Uncharacterized protein</fullName>
    </submittedName>
</protein>
<proteinExistence type="predicted"/>
<dbReference type="EMBL" id="BARU01013420">
    <property type="protein sequence ID" value="GAH36633.1"/>
    <property type="molecule type" value="Genomic_DNA"/>
</dbReference>
<accession>X1GUE3</accession>
<evidence type="ECO:0000313" key="1">
    <source>
        <dbReference type="EMBL" id="GAH36633.1"/>
    </source>
</evidence>
<dbReference type="AlphaFoldDB" id="X1GUE3"/>
<comment type="caution">
    <text evidence="1">The sequence shown here is derived from an EMBL/GenBank/DDBJ whole genome shotgun (WGS) entry which is preliminary data.</text>
</comment>
<name>X1GUE3_9ZZZZ</name>
<feature type="non-terminal residue" evidence="1">
    <location>
        <position position="100"/>
    </location>
</feature>
<gene>
    <name evidence="1" type="ORF">S03H2_24246</name>
</gene>
<reference evidence="1" key="1">
    <citation type="journal article" date="2014" name="Front. Microbiol.">
        <title>High frequency of phylogenetically diverse reductive dehalogenase-homologous genes in deep subseafloor sedimentary metagenomes.</title>
        <authorList>
            <person name="Kawai M."/>
            <person name="Futagami T."/>
            <person name="Toyoda A."/>
            <person name="Takaki Y."/>
            <person name="Nishi S."/>
            <person name="Hori S."/>
            <person name="Arai W."/>
            <person name="Tsubouchi T."/>
            <person name="Morono Y."/>
            <person name="Uchiyama I."/>
            <person name="Ito T."/>
            <person name="Fujiyama A."/>
            <person name="Inagaki F."/>
            <person name="Takami H."/>
        </authorList>
    </citation>
    <scope>NUCLEOTIDE SEQUENCE</scope>
    <source>
        <strain evidence="1">Expedition CK06-06</strain>
    </source>
</reference>
<organism evidence="1">
    <name type="scientific">marine sediment metagenome</name>
    <dbReference type="NCBI Taxonomy" id="412755"/>
    <lineage>
        <taxon>unclassified sequences</taxon>
        <taxon>metagenomes</taxon>
        <taxon>ecological metagenomes</taxon>
    </lineage>
</organism>
<sequence length="100" mass="11858">MSDKEINDLKKSKTTGWRRYFQAKEKVTSLRENLKMKSKQLNVIETSMNTLQKELYELKVQKPVSTNYALNKIKDYYIALKKCSEEFKKEVNELENCPIC</sequence>